<dbReference type="EMBL" id="KZ825146">
    <property type="protein sequence ID" value="PYI18318.1"/>
    <property type="molecule type" value="Genomic_DNA"/>
</dbReference>
<proteinExistence type="predicted"/>
<reference evidence="2 3" key="1">
    <citation type="submission" date="2018-02" db="EMBL/GenBank/DDBJ databases">
        <title>The genomes of Aspergillus section Nigri reveals drivers in fungal speciation.</title>
        <authorList>
            <consortium name="DOE Joint Genome Institute"/>
            <person name="Vesth T.C."/>
            <person name="Nybo J."/>
            <person name="Theobald S."/>
            <person name="Brandl J."/>
            <person name="Frisvad J.C."/>
            <person name="Nielsen K.F."/>
            <person name="Lyhne E.K."/>
            <person name="Kogle M.E."/>
            <person name="Kuo A."/>
            <person name="Riley R."/>
            <person name="Clum A."/>
            <person name="Nolan M."/>
            <person name="Lipzen A."/>
            <person name="Salamov A."/>
            <person name="Henrissat B."/>
            <person name="Wiebenga A."/>
            <person name="De vries R.P."/>
            <person name="Grigoriev I.V."/>
            <person name="Mortensen U.H."/>
            <person name="Andersen M.R."/>
            <person name="Baker S.E."/>
        </authorList>
    </citation>
    <scope>NUCLEOTIDE SEQUENCE [LARGE SCALE GENOMIC DNA]</scope>
    <source>
        <strain evidence="2 3">CBS 115571</strain>
    </source>
</reference>
<dbReference type="Proteomes" id="UP000249829">
    <property type="component" value="Unassembled WGS sequence"/>
</dbReference>
<name>A0A2V5H2Z1_ASPV1</name>
<feature type="compositionally biased region" description="Polar residues" evidence="1">
    <location>
        <begin position="214"/>
        <end position="224"/>
    </location>
</feature>
<evidence type="ECO:0000256" key="1">
    <source>
        <dbReference type="SAM" id="MobiDB-lite"/>
    </source>
</evidence>
<accession>A0A2V5H2Z1</accession>
<evidence type="ECO:0000313" key="2">
    <source>
        <dbReference type="EMBL" id="PYI18318.1"/>
    </source>
</evidence>
<sequence>MSKLMHKVKDAFTGHHGHKSSAGNSESVPEAENASSGAYNQSDTGHHAPQTGDTGAKPSADPYTSGAYDTGENTAAYEARTSGYDSKPSGGHEFRSSEGRGAENRNPAQDEYGSGMTGLGPDSGSRQMESRNTSGVQHVSPGGYNRGSDQVQAADVAGPYSSGMEGRTQQRSGGGGADGSSSYNTHGTGELSAGANDYSSGGKLDSGRVGANMMGSNMMASDNLRTAGGAQRNYR</sequence>
<feature type="compositionally biased region" description="Polar residues" evidence="1">
    <location>
        <begin position="21"/>
        <end position="43"/>
    </location>
</feature>
<dbReference type="AlphaFoldDB" id="A0A2V5H2Z1"/>
<protein>
    <submittedName>
        <fullName evidence="2">Uncharacterized protein</fullName>
    </submittedName>
</protein>
<keyword evidence="3" id="KW-1185">Reference proteome</keyword>
<feature type="region of interest" description="Disordered" evidence="1">
    <location>
        <begin position="1"/>
        <end position="235"/>
    </location>
</feature>
<dbReference type="OMA" id="DSGKMGY"/>
<organism evidence="2 3">
    <name type="scientific">Aspergillus violaceofuscus (strain CBS 115571)</name>
    <dbReference type="NCBI Taxonomy" id="1450538"/>
    <lineage>
        <taxon>Eukaryota</taxon>
        <taxon>Fungi</taxon>
        <taxon>Dikarya</taxon>
        <taxon>Ascomycota</taxon>
        <taxon>Pezizomycotina</taxon>
        <taxon>Eurotiomycetes</taxon>
        <taxon>Eurotiomycetidae</taxon>
        <taxon>Eurotiales</taxon>
        <taxon>Aspergillaceae</taxon>
        <taxon>Aspergillus</taxon>
    </lineage>
</organism>
<feature type="compositionally biased region" description="Basic and acidic residues" evidence="1">
    <location>
        <begin position="90"/>
        <end position="103"/>
    </location>
</feature>
<gene>
    <name evidence="2" type="ORF">BO99DRAFT_433753</name>
</gene>
<feature type="compositionally biased region" description="Polar residues" evidence="1">
    <location>
        <begin position="124"/>
        <end position="137"/>
    </location>
</feature>
<evidence type="ECO:0000313" key="3">
    <source>
        <dbReference type="Proteomes" id="UP000249829"/>
    </source>
</evidence>